<dbReference type="EMBL" id="MU393430">
    <property type="protein sequence ID" value="KAI4869422.1"/>
    <property type="molecule type" value="Genomic_DNA"/>
</dbReference>
<reference evidence="1 2" key="1">
    <citation type="journal article" date="2022" name="New Phytol.">
        <title>Ecological generalism drives hyperdiversity of secondary metabolite gene clusters in xylarialean endophytes.</title>
        <authorList>
            <person name="Franco M.E.E."/>
            <person name="Wisecaver J.H."/>
            <person name="Arnold A.E."/>
            <person name="Ju Y.M."/>
            <person name="Slot J.C."/>
            <person name="Ahrendt S."/>
            <person name="Moore L.P."/>
            <person name="Eastman K.E."/>
            <person name="Scott K."/>
            <person name="Konkel Z."/>
            <person name="Mondo S.J."/>
            <person name="Kuo A."/>
            <person name="Hayes R.D."/>
            <person name="Haridas S."/>
            <person name="Andreopoulos B."/>
            <person name="Riley R."/>
            <person name="LaButti K."/>
            <person name="Pangilinan J."/>
            <person name="Lipzen A."/>
            <person name="Amirebrahimi M."/>
            <person name="Yan J."/>
            <person name="Adam C."/>
            <person name="Keymanesh K."/>
            <person name="Ng V."/>
            <person name="Louie K."/>
            <person name="Northen T."/>
            <person name="Drula E."/>
            <person name="Henrissat B."/>
            <person name="Hsieh H.M."/>
            <person name="Youens-Clark K."/>
            <person name="Lutzoni F."/>
            <person name="Miadlikowska J."/>
            <person name="Eastwood D.C."/>
            <person name="Hamelin R.C."/>
            <person name="Grigoriev I.V."/>
            <person name="U'Ren J.M."/>
        </authorList>
    </citation>
    <scope>NUCLEOTIDE SEQUENCE [LARGE SCALE GENOMIC DNA]</scope>
    <source>
        <strain evidence="1 2">CBS 119005</strain>
    </source>
</reference>
<accession>A0ACB9ZCD9</accession>
<keyword evidence="2" id="KW-1185">Reference proteome</keyword>
<proteinExistence type="predicted"/>
<comment type="caution">
    <text evidence="1">The sequence shown here is derived from an EMBL/GenBank/DDBJ whole genome shotgun (WGS) entry which is preliminary data.</text>
</comment>
<gene>
    <name evidence="1" type="ORF">F4820DRAFT_406492</name>
</gene>
<dbReference type="Proteomes" id="UP001497700">
    <property type="component" value="Unassembled WGS sequence"/>
</dbReference>
<evidence type="ECO:0000313" key="2">
    <source>
        <dbReference type="Proteomes" id="UP001497700"/>
    </source>
</evidence>
<organism evidence="1 2">
    <name type="scientific">Hypoxylon rubiginosum</name>
    <dbReference type="NCBI Taxonomy" id="110542"/>
    <lineage>
        <taxon>Eukaryota</taxon>
        <taxon>Fungi</taxon>
        <taxon>Dikarya</taxon>
        <taxon>Ascomycota</taxon>
        <taxon>Pezizomycotina</taxon>
        <taxon>Sordariomycetes</taxon>
        <taxon>Xylariomycetidae</taxon>
        <taxon>Xylariales</taxon>
        <taxon>Hypoxylaceae</taxon>
        <taxon>Hypoxylon</taxon>
    </lineage>
</organism>
<evidence type="ECO:0000313" key="1">
    <source>
        <dbReference type="EMBL" id="KAI4869422.1"/>
    </source>
</evidence>
<name>A0ACB9ZCD9_9PEZI</name>
<protein>
    <submittedName>
        <fullName evidence="1">Uncharacterized protein</fullName>
    </submittedName>
</protein>
<sequence length="132" mass="14390">MLLRVSRSNRLQASRNQVCSRRMATHGTSTACYSPRALFTSVAARAAVKVDQTKKSNDPSQDLKEEHHKQATQTTSSDHPAKQPDLQQSPSKSTGIRSEGPGSTKAGEGTDKGVHKDKEIEGGQHDNYPYTI</sequence>